<dbReference type="PANTHER" id="PTHR11717:SF31">
    <property type="entry name" value="LOW MOLECULAR WEIGHT PROTEIN-TYROSINE-PHOSPHATASE ETP-RELATED"/>
    <property type="match status" value="1"/>
</dbReference>
<comment type="similarity">
    <text evidence="1">Belongs to the low molecular weight phosphotyrosine protein phosphatase family.</text>
</comment>
<dbReference type="Pfam" id="PF01451">
    <property type="entry name" value="LMWPc"/>
    <property type="match status" value="1"/>
</dbReference>
<proteinExistence type="inferred from homology"/>
<dbReference type="GO" id="GO:0004725">
    <property type="term" value="F:protein tyrosine phosphatase activity"/>
    <property type="evidence" value="ECO:0007669"/>
    <property type="project" value="InterPro"/>
</dbReference>
<evidence type="ECO:0000256" key="1">
    <source>
        <dbReference type="ARBA" id="ARBA00011063"/>
    </source>
</evidence>
<dbReference type="SUPFAM" id="SSF52788">
    <property type="entry name" value="Phosphotyrosine protein phosphatases I"/>
    <property type="match status" value="1"/>
</dbReference>
<dbReference type="InterPro" id="IPR017867">
    <property type="entry name" value="Tyr_phospatase_low_mol_wt"/>
</dbReference>
<dbReference type="OrthoDB" id="9784339at2"/>
<dbReference type="Gene3D" id="3.40.50.2300">
    <property type="match status" value="1"/>
</dbReference>
<evidence type="ECO:0000256" key="2">
    <source>
        <dbReference type="ARBA" id="ARBA00022801"/>
    </source>
</evidence>
<keyword evidence="2" id="KW-0378">Hydrolase</keyword>
<sequence length="227" mass="24259">MTHSLVEPAETTPPARELTLKVLVVCTGNICRSPLAEQLLRAKAEALGIPLTVTSAGTRAMVGRHMTSEAAALSLHYGALNTEHSPSQLTEALVAQADLILTATREHRSEVVSLLPKSVRKTFTLNQFARMVPTLANLVEPPISLVEPVETTPAQIPLVEPVETLKTLLSKTAEARSLVQPPAALTDDDITDPYKQPQSVYDAVAAEINQAATAIVESFAAALNRSK</sequence>
<accession>A0A4R9A083</accession>
<evidence type="ECO:0000256" key="4">
    <source>
        <dbReference type="PIRSR" id="PIRSR617867-1"/>
    </source>
</evidence>
<feature type="active site" evidence="4">
    <location>
        <position position="32"/>
    </location>
</feature>
<feature type="domain" description="Phosphotyrosine protein phosphatase I" evidence="5">
    <location>
        <begin position="20"/>
        <end position="218"/>
    </location>
</feature>
<dbReference type="AlphaFoldDB" id="A0A4R9A083"/>
<reference evidence="6 7" key="1">
    <citation type="submission" date="2019-03" db="EMBL/GenBank/DDBJ databases">
        <title>Genomics of glacier-inhabiting Cryobacterium strains.</title>
        <authorList>
            <person name="Liu Q."/>
            <person name="Xin Y.-H."/>
        </authorList>
    </citation>
    <scope>NUCLEOTIDE SEQUENCE [LARGE SCALE GENOMIC DNA]</scope>
    <source>
        <strain evidence="6 7">Hh14</strain>
    </source>
</reference>
<comment type="caution">
    <text evidence="6">The sequence shown here is derived from an EMBL/GenBank/DDBJ whole genome shotgun (WGS) entry which is preliminary data.</text>
</comment>
<protein>
    <submittedName>
        <fullName evidence="6">Low molecular weight phosphatase family protein</fullName>
    </submittedName>
</protein>
<dbReference type="SMART" id="SM00226">
    <property type="entry name" value="LMWPc"/>
    <property type="match status" value="1"/>
</dbReference>
<dbReference type="InterPro" id="IPR023485">
    <property type="entry name" value="Ptyr_pPase"/>
</dbReference>
<keyword evidence="7" id="KW-1185">Reference proteome</keyword>
<dbReference type="Proteomes" id="UP000297447">
    <property type="component" value="Unassembled WGS sequence"/>
</dbReference>
<dbReference type="InterPro" id="IPR036196">
    <property type="entry name" value="Ptyr_pPase_sf"/>
</dbReference>
<dbReference type="EMBL" id="SOHE01000047">
    <property type="protein sequence ID" value="TFD49809.1"/>
    <property type="molecule type" value="Genomic_DNA"/>
</dbReference>
<organism evidence="6 7">
    <name type="scientific">Cryobacterium frigoriphilum</name>
    <dbReference type="NCBI Taxonomy" id="1259150"/>
    <lineage>
        <taxon>Bacteria</taxon>
        <taxon>Bacillati</taxon>
        <taxon>Actinomycetota</taxon>
        <taxon>Actinomycetes</taxon>
        <taxon>Micrococcales</taxon>
        <taxon>Microbacteriaceae</taxon>
        <taxon>Cryobacterium</taxon>
    </lineage>
</organism>
<dbReference type="PRINTS" id="PR00719">
    <property type="entry name" value="LMWPTPASE"/>
</dbReference>
<dbReference type="PANTHER" id="PTHR11717">
    <property type="entry name" value="LOW MOLECULAR WEIGHT PROTEIN TYROSINE PHOSPHATASE"/>
    <property type="match status" value="1"/>
</dbReference>
<evidence type="ECO:0000259" key="5">
    <source>
        <dbReference type="SMART" id="SM00226"/>
    </source>
</evidence>
<evidence type="ECO:0000256" key="3">
    <source>
        <dbReference type="ARBA" id="ARBA00022912"/>
    </source>
</evidence>
<feature type="active site" description="Nucleophile" evidence="4">
    <location>
        <position position="26"/>
    </location>
</feature>
<name>A0A4R9A083_9MICO</name>
<evidence type="ECO:0000313" key="6">
    <source>
        <dbReference type="EMBL" id="TFD49809.1"/>
    </source>
</evidence>
<gene>
    <name evidence="6" type="ORF">E3T55_10670</name>
</gene>
<dbReference type="InterPro" id="IPR050438">
    <property type="entry name" value="LMW_PTPase"/>
</dbReference>
<keyword evidence="3" id="KW-0904">Protein phosphatase</keyword>
<evidence type="ECO:0000313" key="7">
    <source>
        <dbReference type="Proteomes" id="UP000297447"/>
    </source>
</evidence>